<evidence type="ECO:0000256" key="4">
    <source>
        <dbReference type="SAM" id="MobiDB-lite"/>
    </source>
</evidence>
<dbReference type="InterPro" id="IPR001478">
    <property type="entry name" value="PDZ"/>
</dbReference>
<dbReference type="Pfam" id="PF13180">
    <property type="entry name" value="PDZ_2"/>
    <property type="match status" value="1"/>
</dbReference>
<evidence type="ECO:0000313" key="8">
    <source>
        <dbReference type="Proteomes" id="UP001595955"/>
    </source>
</evidence>
<dbReference type="InterPro" id="IPR043504">
    <property type="entry name" value="Peptidase_S1_PA_chymotrypsin"/>
</dbReference>
<dbReference type="PANTHER" id="PTHR43343">
    <property type="entry name" value="PEPTIDASE S12"/>
    <property type="match status" value="1"/>
</dbReference>
<name>A0ABV9D847_9MICO</name>
<dbReference type="GO" id="GO:0008233">
    <property type="term" value="F:peptidase activity"/>
    <property type="evidence" value="ECO:0007669"/>
    <property type="project" value="UniProtKB-KW"/>
</dbReference>
<dbReference type="Proteomes" id="UP001595955">
    <property type="component" value="Unassembled WGS sequence"/>
</dbReference>
<keyword evidence="5" id="KW-0472">Membrane</keyword>
<dbReference type="EMBL" id="JBHSGF010000002">
    <property type="protein sequence ID" value="MFC4554469.1"/>
    <property type="molecule type" value="Genomic_DNA"/>
</dbReference>
<accession>A0ABV9D847</accession>
<feature type="domain" description="PDZ" evidence="6">
    <location>
        <begin position="345"/>
        <end position="437"/>
    </location>
</feature>
<evidence type="ECO:0000313" key="7">
    <source>
        <dbReference type="EMBL" id="MFC4554469.1"/>
    </source>
</evidence>
<dbReference type="PANTHER" id="PTHR43343:SF3">
    <property type="entry name" value="PROTEASE DO-LIKE 8, CHLOROPLASTIC"/>
    <property type="match status" value="1"/>
</dbReference>
<dbReference type="InterPro" id="IPR001940">
    <property type="entry name" value="Peptidase_S1C"/>
</dbReference>
<dbReference type="SMART" id="SM00228">
    <property type="entry name" value="PDZ"/>
    <property type="match status" value="1"/>
</dbReference>
<protein>
    <submittedName>
        <fullName evidence="7">S1C family serine protease</fullName>
        <ecNumber evidence="7">3.4.21.-</ecNumber>
    </submittedName>
</protein>
<dbReference type="InterPro" id="IPR036034">
    <property type="entry name" value="PDZ_sf"/>
</dbReference>
<gene>
    <name evidence="7" type="ORF">ACFO3F_04345</name>
</gene>
<dbReference type="PROSITE" id="PS50106">
    <property type="entry name" value="PDZ"/>
    <property type="match status" value="1"/>
</dbReference>
<keyword evidence="3 7" id="KW-0378">Hydrolase</keyword>
<keyword evidence="5" id="KW-1133">Transmembrane helix</keyword>
<keyword evidence="2 7" id="KW-0645">Protease</keyword>
<feature type="region of interest" description="Disordered" evidence="4">
    <location>
        <begin position="1"/>
        <end position="91"/>
    </location>
</feature>
<proteinExistence type="inferred from homology"/>
<feature type="transmembrane region" description="Helical" evidence="5">
    <location>
        <begin position="97"/>
        <end position="122"/>
    </location>
</feature>
<sequence>MRETRPDGVGQDADAAAPATPPAGIPTPDAGAYPPPAYAPHSFAPPAYSPTAYAPPADGPAPAAGEPWPAPGVGATWALGTDEATVERERRERRRRWAGLGGTAAAAALLASLGTVSLTGAFDAPVAAAPSAGGDVTSVTPAATSGDAQSVAAAVRESVVALDVTTRSGEGAGSGVIIDGEGHILTNNHVIDGARQIVVSLADGRMFEADVVGADPTTDLAVVRLVDAPDDLVAAQLGSSADLVVGQPVVAVGNPLGLDSTVTTGVISALDRPVSTQASSQDPTAGAVVTNAIQVDAAINPGNSGGPLFDASGRVIGITSSIATLSSESGSIGLGFAIPVDQAADVAAQLIDTGTAEHAFLGVSLSDATATVDDITRAGAEVRSIEDGAPADEAGLRAGDVITAIDGKTVNGAESLTGYVRQYSSGDAVTLTVVCDGDAAQVDVTLAAREA</sequence>
<evidence type="ECO:0000256" key="2">
    <source>
        <dbReference type="ARBA" id="ARBA00022670"/>
    </source>
</evidence>
<evidence type="ECO:0000256" key="3">
    <source>
        <dbReference type="ARBA" id="ARBA00022801"/>
    </source>
</evidence>
<dbReference type="EC" id="3.4.21.-" evidence="7"/>
<dbReference type="SUPFAM" id="SSF50494">
    <property type="entry name" value="Trypsin-like serine proteases"/>
    <property type="match status" value="1"/>
</dbReference>
<dbReference type="GO" id="GO:0006508">
    <property type="term" value="P:proteolysis"/>
    <property type="evidence" value="ECO:0007669"/>
    <property type="project" value="UniProtKB-KW"/>
</dbReference>
<reference evidence="8" key="1">
    <citation type="journal article" date="2019" name="Int. J. Syst. Evol. Microbiol.">
        <title>The Global Catalogue of Microorganisms (GCM) 10K type strain sequencing project: providing services to taxonomists for standard genome sequencing and annotation.</title>
        <authorList>
            <consortium name="The Broad Institute Genomics Platform"/>
            <consortium name="The Broad Institute Genome Sequencing Center for Infectious Disease"/>
            <person name="Wu L."/>
            <person name="Ma J."/>
        </authorList>
    </citation>
    <scope>NUCLEOTIDE SEQUENCE [LARGE SCALE GENOMIC DNA]</scope>
    <source>
        <strain evidence="8">JCM 3369</strain>
    </source>
</reference>
<organism evidence="7 8">
    <name type="scientific">Georgenia faecalis</name>
    <dbReference type="NCBI Taxonomy" id="2483799"/>
    <lineage>
        <taxon>Bacteria</taxon>
        <taxon>Bacillati</taxon>
        <taxon>Actinomycetota</taxon>
        <taxon>Actinomycetes</taxon>
        <taxon>Micrococcales</taxon>
        <taxon>Bogoriellaceae</taxon>
        <taxon>Georgenia</taxon>
    </lineage>
</organism>
<dbReference type="InterPro" id="IPR009003">
    <property type="entry name" value="Peptidase_S1_PA"/>
</dbReference>
<keyword evidence="5" id="KW-0812">Transmembrane</keyword>
<dbReference type="Gene3D" id="2.30.42.10">
    <property type="match status" value="1"/>
</dbReference>
<comment type="caution">
    <text evidence="7">The sequence shown here is derived from an EMBL/GenBank/DDBJ whole genome shotgun (WGS) entry which is preliminary data.</text>
</comment>
<dbReference type="Gene3D" id="2.40.10.10">
    <property type="entry name" value="Trypsin-like serine proteases"/>
    <property type="match status" value="2"/>
</dbReference>
<comment type="similarity">
    <text evidence="1">Belongs to the peptidase S1C family.</text>
</comment>
<dbReference type="RefSeq" id="WP_122824978.1">
    <property type="nucleotide sequence ID" value="NZ_CP033325.1"/>
</dbReference>
<dbReference type="SUPFAM" id="SSF50156">
    <property type="entry name" value="PDZ domain-like"/>
    <property type="match status" value="1"/>
</dbReference>
<evidence type="ECO:0000256" key="5">
    <source>
        <dbReference type="SAM" id="Phobius"/>
    </source>
</evidence>
<dbReference type="PRINTS" id="PR00834">
    <property type="entry name" value="PROTEASES2C"/>
</dbReference>
<evidence type="ECO:0000259" key="6">
    <source>
        <dbReference type="PROSITE" id="PS50106"/>
    </source>
</evidence>
<dbReference type="Pfam" id="PF13365">
    <property type="entry name" value="Trypsin_2"/>
    <property type="match status" value="1"/>
</dbReference>
<feature type="compositionally biased region" description="Low complexity" evidence="4">
    <location>
        <begin position="7"/>
        <end position="18"/>
    </location>
</feature>
<keyword evidence="8" id="KW-1185">Reference proteome</keyword>
<feature type="compositionally biased region" description="Low complexity" evidence="4">
    <location>
        <begin position="39"/>
        <end position="75"/>
    </location>
</feature>
<dbReference type="InterPro" id="IPR051201">
    <property type="entry name" value="Chloro_Bact_Ser_Proteases"/>
</dbReference>
<evidence type="ECO:0000256" key="1">
    <source>
        <dbReference type="ARBA" id="ARBA00010541"/>
    </source>
</evidence>